<evidence type="ECO:0000256" key="1">
    <source>
        <dbReference type="SAM" id="Phobius"/>
    </source>
</evidence>
<gene>
    <name evidence="3" type="ORF">FB473_003060</name>
</gene>
<dbReference type="EMBL" id="JAAMOZ010000003">
    <property type="protein sequence ID" value="NIH58365.1"/>
    <property type="molecule type" value="Genomic_DNA"/>
</dbReference>
<reference evidence="3 4" key="1">
    <citation type="submission" date="2020-02" db="EMBL/GenBank/DDBJ databases">
        <title>Sequencing the genomes of 1000 actinobacteria strains.</title>
        <authorList>
            <person name="Klenk H.-P."/>
        </authorList>
    </citation>
    <scope>NUCLEOTIDE SEQUENCE [LARGE SCALE GENOMIC DNA]</scope>
    <source>
        <strain evidence="3 4">DSM 19609</strain>
    </source>
</reference>
<keyword evidence="1" id="KW-1133">Transmembrane helix</keyword>
<keyword evidence="4" id="KW-1185">Reference proteome</keyword>
<comment type="caution">
    <text evidence="3">The sequence shown here is derived from an EMBL/GenBank/DDBJ whole genome shotgun (WGS) entry which is preliminary data.</text>
</comment>
<feature type="domain" description="DUF1468" evidence="2">
    <location>
        <begin position="25"/>
        <end position="183"/>
    </location>
</feature>
<dbReference type="Proteomes" id="UP000749311">
    <property type="component" value="Unassembled WGS sequence"/>
</dbReference>
<sequence>MSTPIAGPARADGIAVDKGAWATRLVFLVVGVAVLVAGVGYGLETDAGLVGPGLVPFAAGLVTVVASLWECVRTFLLERRSAGPDATASRIANTVEASAPEDLDNFGRSTLQRNRAVVLVFLVLAVTVVLTYVIGLLLALSLMVIALLVLIEKKRWWVGLLGGVAAFLFGYLVFGLALKVPLPTGMLGLI</sequence>
<feature type="transmembrane region" description="Helical" evidence="1">
    <location>
        <begin position="117"/>
        <end position="150"/>
    </location>
</feature>
<dbReference type="Pfam" id="PF07331">
    <property type="entry name" value="TctB"/>
    <property type="match status" value="1"/>
</dbReference>
<proteinExistence type="predicted"/>
<evidence type="ECO:0000259" key="2">
    <source>
        <dbReference type="Pfam" id="PF07331"/>
    </source>
</evidence>
<name>A0ABX0SMV1_9ACTN</name>
<organism evidence="3 4">
    <name type="scientific">Brooklawnia cerclae</name>
    <dbReference type="NCBI Taxonomy" id="349934"/>
    <lineage>
        <taxon>Bacteria</taxon>
        <taxon>Bacillati</taxon>
        <taxon>Actinomycetota</taxon>
        <taxon>Actinomycetes</taxon>
        <taxon>Propionibacteriales</taxon>
        <taxon>Propionibacteriaceae</taxon>
        <taxon>Brooklawnia</taxon>
    </lineage>
</organism>
<dbReference type="RefSeq" id="WP_167170616.1">
    <property type="nucleotide sequence ID" value="NZ_BAAAOO010000004.1"/>
</dbReference>
<dbReference type="InterPro" id="IPR009936">
    <property type="entry name" value="DUF1468"/>
</dbReference>
<evidence type="ECO:0000313" key="4">
    <source>
        <dbReference type="Proteomes" id="UP000749311"/>
    </source>
</evidence>
<feature type="transmembrane region" description="Helical" evidence="1">
    <location>
        <begin position="21"/>
        <end position="43"/>
    </location>
</feature>
<evidence type="ECO:0000313" key="3">
    <source>
        <dbReference type="EMBL" id="NIH58365.1"/>
    </source>
</evidence>
<protein>
    <recommendedName>
        <fullName evidence="2">DUF1468 domain-containing protein</fullName>
    </recommendedName>
</protein>
<accession>A0ABX0SMV1</accession>
<feature type="transmembrane region" description="Helical" evidence="1">
    <location>
        <begin position="156"/>
        <end position="178"/>
    </location>
</feature>
<keyword evidence="1" id="KW-0472">Membrane</keyword>
<feature type="transmembrane region" description="Helical" evidence="1">
    <location>
        <begin position="49"/>
        <end position="72"/>
    </location>
</feature>
<keyword evidence="1" id="KW-0812">Transmembrane</keyword>